<dbReference type="Pfam" id="PF00753">
    <property type="entry name" value="Lactamase_B"/>
    <property type="match status" value="1"/>
</dbReference>
<reference evidence="2 3" key="1">
    <citation type="submission" date="2018-11" db="EMBL/GenBank/DDBJ databases">
        <title>Sequencing the genomes of 1000 actinobacteria strains.</title>
        <authorList>
            <person name="Klenk H.-P."/>
        </authorList>
    </citation>
    <scope>NUCLEOTIDE SEQUENCE [LARGE SCALE GENOMIC DNA]</scope>
    <source>
        <strain evidence="2 3">DSM 44254</strain>
    </source>
</reference>
<name>A0A3N1DBL2_9ACTN</name>
<keyword evidence="3" id="KW-1185">Reference proteome</keyword>
<dbReference type="Proteomes" id="UP000272400">
    <property type="component" value="Unassembled WGS sequence"/>
</dbReference>
<evidence type="ECO:0000313" key="3">
    <source>
        <dbReference type="Proteomes" id="UP000272400"/>
    </source>
</evidence>
<dbReference type="EMBL" id="RJKE01000001">
    <property type="protein sequence ID" value="ROO90915.1"/>
    <property type="molecule type" value="Genomic_DNA"/>
</dbReference>
<dbReference type="PANTHER" id="PTHR23131:SF0">
    <property type="entry name" value="ENDORIBONUCLEASE LACTB2"/>
    <property type="match status" value="1"/>
</dbReference>
<dbReference type="Gene3D" id="3.60.15.10">
    <property type="entry name" value="Ribonuclease Z/Hydroxyacylglutathione hydrolase-like"/>
    <property type="match status" value="1"/>
</dbReference>
<dbReference type="AlphaFoldDB" id="A0A3N1DBL2"/>
<gene>
    <name evidence="2" type="ORF">EDD29_8657</name>
</gene>
<protein>
    <submittedName>
        <fullName evidence="2">Glyoxylase-like metal-dependent hydrolase (Beta-lactamase superfamily II)</fullName>
    </submittedName>
</protein>
<sequence>MGISRREIQAARKFLAEPSAALAMMGSRGGVLGRLAARGLPETVIGGTDRAAAVLAVNPSPMTLTGTNSWILAEPGAKRAIVVDPGPNDGRHLRAVLAEVHRRGLDVGHILLTHGHHDHAAGAKRFSRMAKAPVRALDPRHRHGGEGLVEGDVIEADGLELRVWGTPGHTEDSLSFWLPAERSVLTGDTVLGYGTTIVSDLGDYLDSLQRMSDHAAEHGIDRILPGHGPVLEEPAKAVAAYLGHRRARLEQVRGALEAGATTAREVVETVYADVDRKLWPAAEWSVQAQMNYLASGR</sequence>
<dbReference type="InterPro" id="IPR036866">
    <property type="entry name" value="RibonucZ/Hydroxyglut_hydro"/>
</dbReference>
<dbReference type="CDD" id="cd16278">
    <property type="entry name" value="metallo-hydrolase-like_MBL-fold"/>
    <property type="match status" value="1"/>
</dbReference>
<comment type="caution">
    <text evidence="2">The sequence shown here is derived from an EMBL/GenBank/DDBJ whole genome shotgun (WGS) entry which is preliminary data.</text>
</comment>
<keyword evidence="2" id="KW-0378">Hydrolase</keyword>
<dbReference type="Pfam" id="PF17778">
    <property type="entry name" value="WHD_BLACT"/>
    <property type="match status" value="1"/>
</dbReference>
<dbReference type="PANTHER" id="PTHR23131">
    <property type="entry name" value="ENDORIBONUCLEASE LACTB2"/>
    <property type="match status" value="1"/>
</dbReference>
<dbReference type="InterPro" id="IPR050662">
    <property type="entry name" value="Sec-metab_biosynth-thioest"/>
</dbReference>
<accession>A0A3N1DBL2</accession>
<dbReference type="InterPro" id="IPR036388">
    <property type="entry name" value="WH-like_DNA-bd_sf"/>
</dbReference>
<feature type="domain" description="Metallo-beta-lactamase" evidence="1">
    <location>
        <begin position="66"/>
        <end position="227"/>
    </location>
</feature>
<evidence type="ECO:0000259" key="1">
    <source>
        <dbReference type="SMART" id="SM00849"/>
    </source>
</evidence>
<dbReference type="SUPFAM" id="SSF56281">
    <property type="entry name" value="Metallo-hydrolase/oxidoreductase"/>
    <property type="match status" value="1"/>
</dbReference>
<dbReference type="Gene3D" id="1.10.10.10">
    <property type="entry name" value="Winged helix-like DNA-binding domain superfamily/Winged helix DNA-binding domain"/>
    <property type="match status" value="1"/>
</dbReference>
<evidence type="ECO:0000313" key="2">
    <source>
        <dbReference type="EMBL" id="ROO90915.1"/>
    </source>
</evidence>
<dbReference type="GO" id="GO:0016787">
    <property type="term" value="F:hydrolase activity"/>
    <property type="evidence" value="ECO:0007669"/>
    <property type="project" value="UniProtKB-KW"/>
</dbReference>
<dbReference type="InterPro" id="IPR001279">
    <property type="entry name" value="Metallo-B-lactamas"/>
</dbReference>
<dbReference type="InterPro" id="IPR041516">
    <property type="entry name" value="LACTB2_WH"/>
</dbReference>
<dbReference type="OrthoDB" id="9788263at2"/>
<dbReference type="SMART" id="SM00849">
    <property type="entry name" value="Lactamase_B"/>
    <property type="match status" value="1"/>
</dbReference>
<dbReference type="RefSeq" id="WP_123669804.1">
    <property type="nucleotide sequence ID" value="NZ_RJKE01000001.1"/>
</dbReference>
<proteinExistence type="predicted"/>
<organism evidence="2 3">
    <name type="scientific">Actinocorallia herbida</name>
    <dbReference type="NCBI Taxonomy" id="58109"/>
    <lineage>
        <taxon>Bacteria</taxon>
        <taxon>Bacillati</taxon>
        <taxon>Actinomycetota</taxon>
        <taxon>Actinomycetes</taxon>
        <taxon>Streptosporangiales</taxon>
        <taxon>Thermomonosporaceae</taxon>
        <taxon>Actinocorallia</taxon>
    </lineage>
</organism>